<comment type="similarity">
    <text evidence="1">Belongs to the UPF0260 family.</text>
</comment>
<sequence length="156" mass="17529">MSEHIKRGQLAKNFWRTTDLADMSKPEWEALCDGCGKCCLLKLEDEDSGDLAYTNIACRLFDDKSCSCGNYPLRKQMVAGCVVLTPENIERNAHWMPSTCAYRLLHEGKRLPAWHPLLTGDQGSTAQSGNSVAGQTVPEYDVEEEDYEDYIVEGFQ</sequence>
<comment type="caution">
    <text evidence="2">The sequence shown here is derived from an EMBL/GenBank/DDBJ whole genome shotgun (WGS) entry which is preliminary data.</text>
</comment>
<accession>A0A916QP77</accession>
<proteinExistence type="inferred from homology"/>
<dbReference type="NCBIfam" id="NF003507">
    <property type="entry name" value="PRK05170.2-5"/>
    <property type="match status" value="1"/>
</dbReference>
<dbReference type="InterPro" id="IPR008228">
    <property type="entry name" value="UCP006173"/>
</dbReference>
<reference evidence="2" key="1">
    <citation type="journal article" date="2014" name="Int. J. Syst. Evol. Microbiol.">
        <title>Complete genome sequence of Corynebacterium casei LMG S-19264T (=DSM 44701T), isolated from a smear-ripened cheese.</title>
        <authorList>
            <consortium name="US DOE Joint Genome Institute (JGI-PGF)"/>
            <person name="Walter F."/>
            <person name="Albersmeier A."/>
            <person name="Kalinowski J."/>
            <person name="Ruckert C."/>
        </authorList>
    </citation>
    <scope>NUCLEOTIDE SEQUENCE</scope>
    <source>
        <strain evidence="2">CGMCC 1.15880</strain>
    </source>
</reference>
<evidence type="ECO:0000313" key="2">
    <source>
        <dbReference type="EMBL" id="GGA05221.1"/>
    </source>
</evidence>
<keyword evidence="3" id="KW-1185">Reference proteome</keyword>
<evidence type="ECO:0000313" key="3">
    <source>
        <dbReference type="Proteomes" id="UP000628017"/>
    </source>
</evidence>
<dbReference type="NCBIfam" id="NF003501">
    <property type="entry name" value="PRK05170.1-5"/>
    <property type="match status" value="1"/>
</dbReference>
<dbReference type="PANTHER" id="PTHR37421">
    <property type="entry name" value="UPF0260 PROTEIN YCGN"/>
    <property type="match status" value="1"/>
</dbReference>
<gene>
    <name evidence="2" type="ORF">GCM10011498_00900</name>
</gene>
<dbReference type="InterPro" id="IPR005358">
    <property type="entry name" value="Puta_zinc/iron-chelating_dom"/>
</dbReference>
<dbReference type="PIRSF" id="PIRSF006173">
    <property type="entry name" value="UCP006173"/>
    <property type="match status" value="1"/>
</dbReference>
<dbReference type="Pfam" id="PF03692">
    <property type="entry name" value="CxxCxxCC"/>
    <property type="match status" value="1"/>
</dbReference>
<dbReference type="Proteomes" id="UP000628017">
    <property type="component" value="Unassembled WGS sequence"/>
</dbReference>
<evidence type="ECO:0000256" key="1">
    <source>
        <dbReference type="HAMAP-Rule" id="MF_00676"/>
    </source>
</evidence>
<dbReference type="PANTHER" id="PTHR37421:SF1">
    <property type="entry name" value="UPF0260 PROTEIN YCGN"/>
    <property type="match status" value="1"/>
</dbReference>
<reference evidence="2" key="2">
    <citation type="submission" date="2020-09" db="EMBL/GenBank/DDBJ databases">
        <authorList>
            <person name="Sun Q."/>
            <person name="Zhou Y."/>
        </authorList>
    </citation>
    <scope>NUCLEOTIDE SEQUENCE</scope>
    <source>
        <strain evidence="2">CGMCC 1.15880</strain>
    </source>
</reference>
<dbReference type="RefSeq" id="WP_188669853.1">
    <property type="nucleotide sequence ID" value="NZ_BMKA01000001.1"/>
</dbReference>
<dbReference type="EMBL" id="BMKA01000001">
    <property type="protein sequence ID" value="GGA05221.1"/>
    <property type="molecule type" value="Genomic_DNA"/>
</dbReference>
<protein>
    <recommendedName>
        <fullName evidence="1">UPF0260 protein GCM10011498_00900</fullName>
    </recommendedName>
</protein>
<dbReference type="HAMAP" id="MF_00676">
    <property type="entry name" value="UPF0260"/>
    <property type="match status" value="1"/>
</dbReference>
<name>A0A916QP77_9RHOB</name>
<organism evidence="2 3">
    <name type="scientific">Neptunicoccus cionae</name>
    <dbReference type="NCBI Taxonomy" id="2035344"/>
    <lineage>
        <taxon>Bacteria</taxon>
        <taxon>Pseudomonadati</taxon>
        <taxon>Pseudomonadota</taxon>
        <taxon>Alphaproteobacteria</taxon>
        <taxon>Rhodobacterales</taxon>
        <taxon>Paracoccaceae</taxon>
        <taxon>Neptunicoccus</taxon>
    </lineage>
</organism>
<dbReference type="AlphaFoldDB" id="A0A916QP77"/>